<reference evidence="3" key="1">
    <citation type="submission" date="2016-10" db="EMBL/GenBank/DDBJ databases">
        <authorList>
            <person name="Varghese N."/>
        </authorList>
    </citation>
    <scope>NUCLEOTIDE SEQUENCE [LARGE SCALE GENOMIC DNA]</scope>
    <source>
        <strain evidence="3">DSM 18820</strain>
    </source>
</reference>
<keyword evidence="3" id="KW-1185">Reference proteome</keyword>
<proteinExistence type="predicted"/>
<keyword evidence="2" id="KW-0808">Transferase</keyword>
<name>A0A1I7GIJ4_9BACT</name>
<dbReference type="AlphaFoldDB" id="A0A1I7GIJ4"/>
<accession>A0A1I7GIJ4</accession>
<dbReference type="EMBL" id="FPCA01000001">
    <property type="protein sequence ID" value="SFU48131.1"/>
    <property type="molecule type" value="Genomic_DNA"/>
</dbReference>
<feature type="domain" description="Glycosyltransferase 2-like" evidence="1">
    <location>
        <begin position="5"/>
        <end position="147"/>
    </location>
</feature>
<dbReference type="InterPro" id="IPR001173">
    <property type="entry name" value="Glyco_trans_2-like"/>
</dbReference>
<dbReference type="RefSeq" id="WP_068836372.1">
    <property type="nucleotide sequence ID" value="NZ_BMXC01000001.1"/>
</dbReference>
<dbReference type="Gene3D" id="3.90.550.10">
    <property type="entry name" value="Spore Coat Polysaccharide Biosynthesis Protein SpsA, Chain A"/>
    <property type="match status" value="1"/>
</dbReference>
<dbReference type="OrthoDB" id="9815829at2"/>
<dbReference type="PANTHER" id="PTHR22916">
    <property type="entry name" value="GLYCOSYLTRANSFERASE"/>
    <property type="match status" value="1"/>
</dbReference>
<evidence type="ECO:0000313" key="3">
    <source>
        <dbReference type="Proteomes" id="UP000182491"/>
    </source>
</evidence>
<gene>
    <name evidence="2" type="ORF">SAMN04487941_1032</name>
</gene>
<dbReference type="GO" id="GO:0016758">
    <property type="term" value="F:hexosyltransferase activity"/>
    <property type="evidence" value="ECO:0007669"/>
    <property type="project" value="UniProtKB-ARBA"/>
</dbReference>
<organism evidence="2 3">
    <name type="scientific">Pontibacter akesuensis</name>
    <dbReference type="NCBI Taxonomy" id="388950"/>
    <lineage>
        <taxon>Bacteria</taxon>
        <taxon>Pseudomonadati</taxon>
        <taxon>Bacteroidota</taxon>
        <taxon>Cytophagia</taxon>
        <taxon>Cytophagales</taxon>
        <taxon>Hymenobacteraceae</taxon>
        <taxon>Pontibacter</taxon>
    </lineage>
</organism>
<dbReference type="InterPro" id="IPR029044">
    <property type="entry name" value="Nucleotide-diphossugar_trans"/>
</dbReference>
<dbReference type="STRING" id="388950.GCA_001611675_00130"/>
<dbReference type="Pfam" id="PF00535">
    <property type="entry name" value="Glycos_transf_2"/>
    <property type="match status" value="1"/>
</dbReference>
<evidence type="ECO:0000313" key="2">
    <source>
        <dbReference type="EMBL" id="SFU48131.1"/>
    </source>
</evidence>
<protein>
    <submittedName>
        <fullName evidence="2">Glycosyl transferase family 2</fullName>
    </submittedName>
</protein>
<dbReference type="SUPFAM" id="SSF53448">
    <property type="entry name" value="Nucleotide-diphospho-sugar transferases"/>
    <property type="match status" value="1"/>
</dbReference>
<evidence type="ECO:0000259" key="1">
    <source>
        <dbReference type="Pfam" id="PF00535"/>
    </source>
</evidence>
<dbReference type="Proteomes" id="UP000182491">
    <property type="component" value="Unassembled WGS sequence"/>
</dbReference>
<dbReference type="PANTHER" id="PTHR22916:SF3">
    <property type="entry name" value="UDP-GLCNAC:BETAGAL BETA-1,3-N-ACETYLGLUCOSAMINYLTRANSFERASE-LIKE PROTEIN 1"/>
    <property type="match status" value="1"/>
</dbReference>
<sequence>MAKVTVLMPVYNAEKFLAEAMYSILVQTFPDFEFLIIDDASTDNSALIIQSYSDPRIRFYQNRKNLGVTATLNAGIELASCELIARMDADDISYPYRLEKQYQYLLAHPDCSLVSSLARVITEEGETVRVDNFASSYFYYNLTFICWIYHSSVMYRKAAVLDVGKYPTSYGEDYELWSQLMKKYKLANLPEVLLDYRLSSQSLTSATRKQENEQAGREQTLRNLRYYAGGHYNLPDDFLACFRHNFAPLLKKQRVDRILDCLRELDFITACILQKENINRNKTDIKAAAKYKRRFILSFYARNLPRHKGAALLLRDKSFLYLLQIACSHLARKFGRSVRLKGRETVGVRAAQQV</sequence>